<dbReference type="CDD" id="cd07560">
    <property type="entry name" value="Peptidase_S41_CPP"/>
    <property type="match status" value="1"/>
</dbReference>
<dbReference type="AlphaFoldDB" id="A0A1S8CTJ4"/>
<dbReference type="SMART" id="SM00228">
    <property type="entry name" value="PDZ"/>
    <property type="match status" value="1"/>
</dbReference>
<evidence type="ECO:0000256" key="6">
    <source>
        <dbReference type="SAM" id="MobiDB-lite"/>
    </source>
</evidence>
<evidence type="ECO:0000256" key="2">
    <source>
        <dbReference type="ARBA" id="ARBA00022670"/>
    </source>
</evidence>
<evidence type="ECO:0000259" key="8">
    <source>
        <dbReference type="PROSITE" id="PS50106"/>
    </source>
</evidence>
<dbReference type="InterPro" id="IPR041489">
    <property type="entry name" value="PDZ_6"/>
</dbReference>
<accession>A0A1S8CTJ4</accession>
<dbReference type="InterPro" id="IPR029045">
    <property type="entry name" value="ClpP/crotonase-like_dom_sf"/>
</dbReference>
<dbReference type="PANTHER" id="PTHR32060:SF30">
    <property type="entry name" value="CARBOXY-TERMINAL PROCESSING PROTEASE CTPA"/>
    <property type="match status" value="1"/>
</dbReference>
<dbReference type="RefSeq" id="WP_076878750.1">
    <property type="nucleotide sequence ID" value="NZ_MLCN01000029.1"/>
</dbReference>
<dbReference type="InterPro" id="IPR005151">
    <property type="entry name" value="Tail-specific_protease"/>
</dbReference>
<dbReference type="Pfam" id="PF22694">
    <property type="entry name" value="CtpB_N-like"/>
    <property type="match status" value="1"/>
</dbReference>
<sequence>MKKNWLASGLLLACSAVLHAAPAPAAKLVEKSVANALGDAPELDQPGGFDDMPLDDMPNAGQSGPASVPSYDDVPVDAIRRFVSIYEKVKANYVEPVDDNELFENALHGLLSKLDPYSDYLDAKTYEALLDFTEGEVAQTGLTIRPLSGADANWQIDQVDSGSPAARAGLQEGMLLYRIDGKSTRNLSQHDIEQLLRGAVGTTVELSVAEQGKHSHTVRVIRATPEDNAVKVIAQPNGILVLKVSAFQSQTASQINQAIETYQKTAPLQAVLLDLRDNPGGLLSAAVEVANLFLNQGLIVYTKGRGEPEQRYQALPPARYAQLPVGILVNHYSASAAEVLAGAFQDHQRAVVIGETSYGKGSVQKLWPIADGYAIKLTVARYYTPKGRLIEGKGIQPDILIKDQPFANQIDNTLDSSIGLLRKYYQLP</sequence>
<protein>
    <recommendedName>
        <fullName evidence="8">PDZ domain-containing protein</fullName>
    </recommendedName>
</protein>
<dbReference type="SMART" id="SM00245">
    <property type="entry name" value="TSPc"/>
    <property type="match status" value="1"/>
</dbReference>
<dbReference type="Pfam" id="PF03572">
    <property type="entry name" value="Peptidase_S41"/>
    <property type="match status" value="1"/>
</dbReference>
<feature type="domain" description="PDZ" evidence="8">
    <location>
        <begin position="129"/>
        <end position="199"/>
    </location>
</feature>
<dbReference type="GO" id="GO:0006508">
    <property type="term" value="P:proteolysis"/>
    <property type="evidence" value="ECO:0007669"/>
    <property type="project" value="UniProtKB-KW"/>
</dbReference>
<evidence type="ECO:0000256" key="7">
    <source>
        <dbReference type="SAM" id="SignalP"/>
    </source>
</evidence>
<dbReference type="PANTHER" id="PTHR32060">
    <property type="entry name" value="TAIL-SPECIFIC PROTEASE"/>
    <property type="match status" value="1"/>
</dbReference>
<dbReference type="NCBIfam" id="TIGR00225">
    <property type="entry name" value="prc"/>
    <property type="match status" value="1"/>
</dbReference>
<dbReference type="GO" id="GO:0030288">
    <property type="term" value="C:outer membrane-bounded periplasmic space"/>
    <property type="evidence" value="ECO:0007669"/>
    <property type="project" value="TreeGrafter"/>
</dbReference>
<feature type="chain" id="PRO_5011961402" description="PDZ domain-containing protein" evidence="7">
    <location>
        <begin position="21"/>
        <end position="428"/>
    </location>
</feature>
<evidence type="ECO:0000313" key="9">
    <source>
        <dbReference type="EMBL" id="ONG38787.1"/>
    </source>
</evidence>
<dbReference type="InterPro" id="IPR036034">
    <property type="entry name" value="PDZ_sf"/>
</dbReference>
<keyword evidence="4 5" id="KW-0720">Serine protease</keyword>
<dbReference type="InterPro" id="IPR004447">
    <property type="entry name" value="Peptidase_S41A"/>
</dbReference>
<keyword evidence="3 5" id="KW-0378">Hydrolase</keyword>
<dbReference type="GO" id="GO:0004175">
    <property type="term" value="F:endopeptidase activity"/>
    <property type="evidence" value="ECO:0007669"/>
    <property type="project" value="TreeGrafter"/>
</dbReference>
<dbReference type="GO" id="GO:0007165">
    <property type="term" value="P:signal transduction"/>
    <property type="evidence" value="ECO:0007669"/>
    <property type="project" value="TreeGrafter"/>
</dbReference>
<keyword evidence="2 5" id="KW-0645">Protease</keyword>
<dbReference type="Proteomes" id="UP000192132">
    <property type="component" value="Unassembled WGS sequence"/>
</dbReference>
<evidence type="ECO:0000256" key="5">
    <source>
        <dbReference type="RuleBase" id="RU004404"/>
    </source>
</evidence>
<dbReference type="SUPFAM" id="SSF52096">
    <property type="entry name" value="ClpP/crotonase"/>
    <property type="match status" value="1"/>
</dbReference>
<organism evidence="9 10">
    <name type="scientific">Alkanindiges hydrocarboniclasticus</name>
    <dbReference type="NCBI Taxonomy" id="1907941"/>
    <lineage>
        <taxon>Bacteria</taxon>
        <taxon>Pseudomonadati</taxon>
        <taxon>Pseudomonadota</taxon>
        <taxon>Gammaproteobacteria</taxon>
        <taxon>Moraxellales</taxon>
        <taxon>Moraxellaceae</taxon>
        <taxon>Alkanindiges</taxon>
    </lineage>
</organism>
<proteinExistence type="inferred from homology"/>
<dbReference type="Pfam" id="PF17820">
    <property type="entry name" value="PDZ_6"/>
    <property type="match status" value="1"/>
</dbReference>
<evidence type="ECO:0000256" key="4">
    <source>
        <dbReference type="ARBA" id="ARBA00022825"/>
    </source>
</evidence>
<dbReference type="Gene3D" id="3.30.750.44">
    <property type="match status" value="1"/>
</dbReference>
<comment type="similarity">
    <text evidence="1 5">Belongs to the peptidase S41A family.</text>
</comment>
<dbReference type="InterPro" id="IPR055210">
    <property type="entry name" value="CtpA/B_N"/>
</dbReference>
<feature type="region of interest" description="Disordered" evidence="6">
    <location>
        <begin position="40"/>
        <end position="70"/>
    </location>
</feature>
<dbReference type="InterPro" id="IPR001478">
    <property type="entry name" value="PDZ"/>
</dbReference>
<evidence type="ECO:0000256" key="3">
    <source>
        <dbReference type="ARBA" id="ARBA00022801"/>
    </source>
</evidence>
<dbReference type="OrthoDB" id="9812068at2"/>
<dbReference type="STRING" id="1907941.BKE30_11550"/>
<dbReference type="Gene3D" id="3.90.226.10">
    <property type="entry name" value="2-enoyl-CoA Hydratase, Chain A, domain 1"/>
    <property type="match status" value="1"/>
</dbReference>
<evidence type="ECO:0000313" key="10">
    <source>
        <dbReference type="Proteomes" id="UP000192132"/>
    </source>
</evidence>
<dbReference type="GO" id="GO:0008236">
    <property type="term" value="F:serine-type peptidase activity"/>
    <property type="evidence" value="ECO:0007669"/>
    <property type="project" value="UniProtKB-KW"/>
</dbReference>
<keyword evidence="10" id="KW-1185">Reference proteome</keyword>
<dbReference type="PROSITE" id="PS50106">
    <property type="entry name" value="PDZ"/>
    <property type="match status" value="1"/>
</dbReference>
<name>A0A1S8CTJ4_9GAMM</name>
<evidence type="ECO:0000256" key="1">
    <source>
        <dbReference type="ARBA" id="ARBA00009179"/>
    </source>
</evidence>
<dbReference type="Gene3D" id="2.30.42.10">
    <property type="match status" value="1"/>
</dbReference>
<reference evidence="9 10" key="1">
    <citation type="submission" date="2016-10" db="EMBL/GenBank/DDBJ databases">
        <title>Draft Genome sequence of Alkanindiges sp. strain H1.</title>
        <authorList>
            <person name="Subhash Y."/>
            <person name="Lee S."/>
        </authorList>
    </citation>
    <scope>NUCLEOTIDE SEQUENCE [LARGE SCALE GENOMIC DNA]</scope>
    <source>
        <strain evidence="9 10">H1</strain>
    </source>
</reference>
<gene>
    <name evidence="9" type="ORF">BKE30_11550</name>
</gene>
<feature type="signal peptide" evidence="7">
    <location>
        <begin position="1"/>
        <end position="20"/>
    </location>
</feature>
<keyword evidence="7" id="KW-0732">Signal</keyword>
<dbReference type="EMBL" id="MLCN01000029">
    <property type="protein sequence ID" value="ONG38787.1"/>
    <property type="molecule type" value="Genomic_DNA"/>
</dbReference>
<comment type="caution">
    <text evidence="9">The sequence shown here is derived from an EMBL/GenBank/DDBJ whole genome shotgun (WGS) entry which is preliminary data.</text>
</comment>
<dbReference type="SUPFAM" id="SSF50156">
    <property type="entry name" value="PDZ domain-like"/>
    <property type="match status" value="1"/>
</dbReference>